<dbReference type="SMART" id="SM00882">
    <property type="entry name" value="CoA_trans"/>
    <property type="match status" value="1"/>
</dbReference>
<dbReference type="RefSeq" id="WP_073195360.1">
    <property type="nucleotide sequence ID" value="NZ_FQXO01000012.1"/>
</dbReference>
<organism evidence="7 8">
    <name type="scientific">Caloranaerobacter azorensis DSM 13643</name>
    <dbReference type="NCBI Taxonomy" id="1121264"/>
    <lineage>
        <taxon>Bacteria</taxon>
        <taxon>Bacillati</taxon>
        <taxon>Bacillota</taxon>
        <taxon>Tissierellia</taxon>
        <taxon>Tissierellales</taxon>
        <taxon>Thermohalobacteraceae</taxon>
        <taxon>Caloranaerobacter</taxon>
    </lineage>
</organism>
<dbReference type="PANTHER" id="PTHR13707:SF57">
    <property type="entry name" value="SUCCINYL-COA:3-KETOACID COENZYME A TRANSFERASE SUBUNIT B-RELATED"/>
    <property type="match status" value="1"/>
</dbReference>
<dbReference type="SUPFAM" id="SSF100950">
    <property type="entry name" value="NagB/RpiA/CoA transferase-like"/>
    <property type="match status" value="1"/>
</dbReference>
<dbReference type="InterPro" id="IPR004165">
    <property type="entry name" value="CoA_trans_fam_I"/>
</dbReference>
<dbReference type="InterPro" id="IPR004164">
    <property type="entry name" value="CoA_transf_AS"/>
</dbReference>
<accession>A0A1M5SIA8</accession>
<proteinExistence type="inferred from homology"/>
<dbReference type="Gene3D" id="3.40.1080.10">
    <property type="entry name" value="Glutaconate Coenzyme A-transferase"/>
    <property type="match status" value="1"/>
</dbReference>
<dbReference type="NCBIfam" id="TIGR02428">
    <property type="entry name" value="pcaJ_scoB_fam"/>
    <property type="match status" value="1"/>
</dbReference>
<dbReference type="InterPro" id="IPR012791">
    <property type="entry name" value="3-oxoacid_CoA-transf_B"/>
</dbReference>
<keyword evidence="8" id="KW-1185">Reference proteome</keyword>
<evidence type="ECO:0000256" key="4">
    <source>
        <dbReference type="ARBA" id="ARBA00072796"/>
    </source>
</evidence>
<dbReference type="EMBL" id="FQXO01000012">
    <property type="protein sequence ID" value="SHH38332.1"/>
    <property type="molecule type" value="Genomic_DNA"/>
</dbReference>
<dbReference type="Pfam" id="PF01144">
    <property type="entry name" value="CoA_trans"/>
    <property type="match status" value="1"/>
</dbReference>
<dbReference type="PANTHER" id="PTHR13707">
    <property type="entry name" value="KETOACID-COENZYME A TRANSFERASE"/>
    <property type="match status" value="1"/>
</dbReference>
<dbReference type="GO" id="GO:0008410">
    <property type="term" value="F:CoA-transferase activity"/>
    <property type="evidence" value="ECO:0007669"/>
    <property type="project" value="InterPro"/>
</dbReference>
<reference evidence="8" key="1">
    <citation type="submission" date="2016-11" db="EMBL/GenBank/DDBJ databases">
        <authorList>
            <person name="Varghese N."/>
            <person name="Submissions S."/>
        </authorList>
    </citation>
    <scope>NUCLEOTIDE SEQUENCE [LARGE SCALE GENOMIC DNA]</scope>
    <source>
        <strain evidence="8">DSM 13643</strain>
    </source>
</reference>
<name>A0A1M5SIA8_9FIRM</name>
<comment type="subunit">
    <text evidence="3">Heterodimer of a subunit A and a subunit B.</text>
</comment>
<dbReference type="Proteomes" id="UP000183967">
    <property type="component" value="Unassembled WGS sequence"/>
</dbReference>
<keyword evidence="2 7" id="KW-0808">Transferase</keyword>
<protein>
    <recommendedName>
        <fullName evidence="4">Probable succinyl-CoA:3-ketoacid coenzyme A transferase subunit B</fullName>
    </recommendedName>
    <alternativeName>
        <fullName evidence="6">OXCT B</fullName>
    </alternativeName>
    <alternativeName>
        <fullName evidence="5">Succinyl-CoA:3-oxoacid CoA-transferase</fullName>
    </alternativeName>
</protein>
<dbReference type="InterPro" id="IPR037171">
    <property type="entry name" value="NagB/RpiA_transferase-like"/>
</dbReference>
<evidence type="ECO:0000256" key="5">
    <source>
        <dbReference type="ARBA" id="ARBA00081138"/>
    </source>
</evidence>
<dbReference type="FunFam" id="3.40.1080.10:FF:000001">
    <property type="entry name" value="Succinyl-coa:3-ketoacid-coenzyme a transferase subunit b"/>
    <property type="match status" value="1"/>
</dbReference>
<evidence type="ECO:0000256" key="2">
    <source>
        <dbReference type="ARBA" id="ARBA00022679"/>
    </source>
</evidence>
<evidence type="ECO:0000256" key="3">
    <source>
        <dbReference type="ARBA" id="ARBA00065483"/>
    </source>
</evidence>
<gene>
    <name evidence="7" type="ORF">SAMN02745135_00612</name>
</gene>
<evidence type="ECO:0000313" key="7">
    <source>
        <dbReference type="EMBL" id="SHH38332.1"/>
    </source>
</evidence>
<evidence type="ECO:0000256" key="6">
    <source>
        <dbReference type="ARBA" id="ARBA00081146"/>
    </source>
</evidence>
<dbReference type="OrthoDB" id="9778604at2"/>
<dbReference type="AlphaFoldDB" id="A0A1M5SIA8"/>
<sequence>MDKQRAREIIAKRVAKELKDGDVVNLGIGLPTMVANYIPDGIDIILQSENGFIGLGPVSKSGEEDKDLINAGGQPVTIKPGGAFFDSATSFAIIRGGHVDATVLGALQVDEKGNLANWMIPGKMVPGMGGAMDLVVGAKKVIIAMEHTAKGKPKILKECTLPLTAAGQVNLIITEMAVIEVTERGLVLKELGPEATIEDVKANTEADLIIADDLKKMEI</sequence>
<dbReference type="PROSITE" id="PS01274">
    <property type="entry name" value="COA_TRANSF_2"/>
    <property type="match status" value="1"/>
</dbReference>
<evidence type="ECO:0000313" key="8">
    <source>
        <dbReference type="Proteomes" id="UP000183967"/>
    </source>
</evidence>
<evidence type="ECO:0000256" key="1">
    <source>
        <dbReference type="ARBA" id="ARBA00007047"/>
    </source>
</evidence>
<comment type="similarity">
    <text evidence="1">Belongs to the 3-oxoacid CoA-transferase subunit B family.</text>
</comment>